<dbReference type="EMBL" id="LAZR01047246">
    <property type="protein sequence ID" value="KKK94662.1"/>
    <property type="molecule type" value="Genomic_DNA"/>
</dbReference>
<protein>
    <submittedName>
        <fullName evidence="1">Uncharacterized protein</fullName>
    </submittedName>
</protein>
<proteinExistence type="predicted"/>
<organism evidence="1">
    <name type="scientific">marine sediment metagenome</name>
    <dbReference type="NCBI Taxonomy" id="412755"/>
    <lineage>
        <taxon>unclassified sequences</taxon>
        <taxon>metagenomes</taxon>
        <taxon>ecological metagenomes</taxon>
    </lineage>
</organism>
<evidence type="ECO:0000313" key="1">
    <source>
        <dbReference type="EMBL" id="KKK94662.1"/>
    </source>
</evidence>
<accession>A0A0F8ZLG9</accession>
<dbReference type="AlphaFoldDB" id="A0A0F8ZLG9"/>
<reference evidence="1" key="1">
    <citation type="journal article" date="2015" name="Nature">
        <title>Complex archaea that bridge the gap between prokaryotes and eukaryotes.</title>
        <authorList>
            <person name="Spang A."/>
            <person name="Saw J.H."/>
            <person name="Jorgensen S.L."/>
            <person name="Zaremba-Niedzwiedzka K."/>
            <person name="Martijn J."/>
            <person name="Lind A.E."/>
            <person name="van Eijk R."/>
            <person name="Schleper C."/>
            <person name="Guy L."/>
            <person name="Ettema T.J."/>
        </authorList>
    </citation>
    <scope>NUCLEOTIDE SEQUENCE</scope>
</reference>
<gene>
    <name evidence="1" type="ORF">LCGC14_2680590</name>
</gene>
<comment type="caution">
    <text evidence="1">The sequence shown here is derived from an EMBL/GenBank/DDBJ whole genome shotgun (WGS) entry which is preliminary data.</text>
</comment>
<name>A0A0F8ZLG9_9ZZZZ</name>
<sequence length="92" mass="10198">MANAPNITIDRQTIGWTDSYYYPETELASGVVSDVPLLSWNAASTSDTFTIESDVPETTFHLNNINSPKTRYIIGSDQAIDMAIEFLKVIPN</sequence>